<dbReference type="SUPFAM" id="SSF88659">
    <property type="entry name" value="Sigma3 and sigma4 domains of RNA polymerase sigma factors"/>
    <property type="match status" value="1"/>
</dbReference>
<feature type="domain" description="RNA polymerase sigma-70 region 2" evidence="6">
    <location>
        <begin position="27"/>
        <end position="95"/>
    </location>
</feature>
<keyword evidence="5" id="KW-0804">Transcription</keyword>
<dbReference type="PANTHER" id="PTHR43133:SF8">
    <property type="entry name" value="RNA POLYMERASE SIGMA FACTOR HI_1459-RELATED"/>
    <property type="match status" value="1"/>
</dbReference>
<organism evidence="7 8">
    <name type="scientific">Euzebya pacifica</name>
    <dbReference type="NCBI Taxonomy" id="1608957"/>
    <lineage>
        <taxon>Bacteria</taxon>
        <taxon>Bacillati</taxon>
        <taxon>Actinomycetota</taxon>
        <taxon>Nitriliruptoria</taxon>
        <taxon>Euzebyales</taxon>
    </lineage>
</organism>
<name>A0A346XXL1_9ACTN</name>
<evidence type="ECO:0000256" key="1">
    <source>
        <dbReference type="ARBA" id="ARBA00010641"/>
    </source>
</evidence>
<dbReference type="SUPFAM" id="SSF88946">
    <property type="entry name" value="Sigma2 domain of RNA polymerase sigma factors"/>
    <property type="match status" value="1"/>
</dbReference>
<evidence type="ECO:0000256" key="5">
    <source>
        <dbReference type="ARBA" id="ARBA00023163"/>
    </source>
</evidence>
<keyword evidence="8" id="KW-1185">Reference proteome</keyword>
<dbReference type="InterPro" id="IPR014284">
    <property type="entry name" value="RNA_pol_sigma-70_dom"/>
</dbReference>
<dbReference type="InterPro" id="IPR039425">
    <property type="entry name" value="RNA_pol_sigma-70-like"/>
</dbReference>
<sequence length="185" mass="20703">MDPADSDDPVVLLERARAGDQPAWDRLVDNFSGLVWSVLRSYRLGAAANDDVFQTVWLRLVEHADRIAQPERLAGWLATTTRNEALRVLRMQQRTRPSDIVGQDADRTELQPLELLVESDTHREVLAAFGELSEDCQRLLRLLTTDPPLEYAEVAEMVGRPIGSLGPTRARCLAKLRTFLGGDEA</sequence>
<dbReference type="PANTHER" id="PTHR43133">
    <property type="entry name" value="RNA POLYMERASE ECF-TYPE SIGMA FACTO"/>
    <property type="match status" value="1"/>
</dbReference>
<gene>
    <name evidence="7" type="ORF">DVS28_a2276</name>
</gene>
<dbReference type="EMBL" id="CP031165">
    <property type="protein sequence ID" value="AXV06958.1"/>
    <property type="molecule type" value="Genomic_DNA"/>
</dbReference>
<dbReference type="NCBIfam" id="TIGR02937">
    <property type="entry name" value="sigma70-ECF"/>
    <property type="match status" value="1"/>
</dbReference>
<keyword evidence="3" id="KW-0731">Sigma factor</keyword>
<dbReference type="Proteomes" id="UP000264006">
    <property type="component" value="Chromosome"/>
</dbReference>
<dbReference type="RefSeq" id="WP_216826558.1">
    <property type="nucleotide sequence ID" value="NZ_CP031165.1"/>
</dbReference>
<dbReference type="InterPro" id="IPR013325">
    <property type="entry name" value="RNA_pol_sigma_r2"/>
</dbReference>
<keyword evidence="4" id="KW-0238">DNA-binding</keyword>
<evidence type="ECO:0000256" key="4">
    <source>
        <dbReference type="ARBA" id="ARBA00023125"/>
    </source>
</evidence>
<reference evidence="7 8" key="1">
    <citation type="submission" date="2018-09" db="EMBL/GenBank/DDBJ databases">
        <title>Complete genome sequence of Euzebya sp. DY32-46 isolated from seawater of Pacific Ocean.</title>
        <authorList>
            <person name="Xu L."/>
            <person name="Wu Y.-H."/>
            <person name="Xu X.-W."/>
        </authorList>
    </citation>
    <scope>NUCLEOTIDE SEQUENCE [LARGE SCALE GENOMIC DNA]</scope>
    <source>
        <strain evidence="7 8">DY32-46</strain>
    </source>
</reference>
<dbReference type="GO" id="GO:0006352">
    <property type="term" value="P:DNA-templated transcription initiation"/>
    <property type="evidence" value="ECO:0007669"/>
    <property type="project" value="InterPro"/>
</dbReference>
<dbReference type="KEGG" id="euz:DVS28_a2276"/>
<evidence type="ECO:0000256" key="3">
    <source>
        <dbReference type="ARBA" id="ARBA00023082"/>
    </source>
</evidence>
<dbReference type="Gene3D" id="1.10.1740.10">
    <property type="match status" value="1"/>
</dbReference>
<dbReference type="AlphaFoldDB" id="A0A346XXL1"/>
<dbReference type="InterPro" id="IPR036388">
    <property type="entry name" value="WH-like_DNA-bd_sf"/>
</dbReference>
<dbReference type="GO" id="GO:0003677">
    <property type="term" value="F:DNA binding"/>
    <property type="evidence" value="ECO:0007669"/>
    <property type="project" value="UniProtKB-KW"/>
</dbReference>
<dbReference type="Pfam" id="PF04542">
    <property type="entry name" value="Sigma70_r2"/>
    <property type="match status" value="1"/>
</dbReference>
<comment type="similarity">
    <text evidence="1">Belongs to the sigma-70 factor family. ECF subfamily.</text>
</comment>
<evidence type="ECO:0000259" key="6">
    <source>
        <dbReference type="Pfam" id="PF04542"/>
    </source>
</evidence>
<evidence type="ECO:0000256" key="2">
    <source>
        <dbReference type="ARBA" id="ARBA00023015"/>
    </source>
</evidence>
<dbReference type="InterPro" id="IPR013324">
    <property type="entry name" value="RNA_pol_sigma_r3/r4-like"/>
</dbReference>
<proteinExistence type="inferred from homology"/>
<dbReference type="Gene3D" id="1.10.10.10">
    <property type="entry name" value="Winged helix-like DNA-binding domain superfamily/Winged helix DNA-binding domain"/>
    <property type="match status" value="1"/>
</dbReference>
<dbReference type="InterPro" id="IPR007627">
    <property type="entry name" value="RNA_pol_sigma70_r2"/>
</dbReference>
<keyword evidence="2" id="KW-0805">Transcription regulation</keyword>
<evidence type="ECO:0000313" key="8">
    <source>
        <dbReference type="Proteomes" id="UP000264006"/>
    </source>
</evidence>
<dbReference type="GO" id="GO:0016987">
    <property type="term" value="F:sigma factor activity"/>
    <property type="evidence" value="ECO:0007669"/>
    <property type="project" value="UniProtKB-KW"/>
</dbReference>
<accession>A0A346XXL1</accession>
<evidence type="ECO:0000313" key="7">
    <source>
        <dbReference type="EMBL" id="AXV06958.1"/>
    </source>
</evidence>
<protein>
    <submittedName>
        <fullName evidence="7">Putative RNA polymerase sigma factor</fullName>
    </submittedName>
</protein>